<feature type="domain" description="HTH tetR-type" evidence="6">
    <location>
        <begin position="24"/>
        <end position="84"/>
    </location>
</feature>
<feature type="region of interest" description="Disordered" evidence="5">
    <location>
        <begin position="1"/>
        <end position="20"/>
    </location>
</feature>
<dbReference type="EMBL" id="PJMY01000001">
    <property type="protein sequence ID" value="PKW00049.1"/>
    <property type="molecule type" value="Genomic_DNA"/>
</dbReference>
<dbReference type="GO" id="GO:0003700">
    <property type="term" value="F:DNA-binding transcription factor activity"/>
    <property type="evidence" value="ECO:0007669"/>
    <property type="project" value="TreeGrafter"/>
</dbReference>
<dbReference type="Proteomes" id="UP000233750">
    <property type="component" value="Unassembled WGS sequence"/>
</dbReference>
<dbReference type="InterPro" id="IPR001647">
    <property type="entry name" value="HTH_TetR"/>
</dbReference>
<comment type="caution">
    <text evidence="7">The sequence shown here is derived from an EMBL/GenBank/DDBJ whole genome shotgun (WGS) entry which is preliminary data.</text>
</comment>
<dbReference type="OrthoDB" id="3190535at2"/>
<protein>
    <submittedName>
        <fullName evidence="7">TetR family transcriptional regulator</fullName>
    </submittedName>
</protein>
<sequence length="247" mass="27509">MTSPAADAAGPAPKRRGRPNVRRELVERQIKENAARLFAERGVAGTTLQDIADATGLTRQAVYHYVASKDDLFAQLVSEIADQPAQLLHEINSLADLSPDTKLRRMARSLALNQMANPNRFRLMIRSESDLPEHLARSYRASRRRVLKELVEVIEGGIADGTFRNVNARTAALGVIGMLNWIAWWHQDGDDEQDTADQLAEMAVRTVRSDNRTPESPTVERILANVRRELDMVEHLARSDDGGPVQA</sequence>
<gene>
    <name evidence="7" type="ORF">ATK30_0120</name>
</gene>
<feature type="DNA-binding region" description="H-T-H motif" evidence="4">
    <location>
        <begin position="47"/>
        <end position="66"/>
    </location>
</feature>
<evidence type="ECO:0000259" key="6">
    <source>
        <dbReference type="PROSITE" id="PS50977"/>
    </source>
</evidence>
<proteinExistence type="predicted"/>
<dbReference type="PRINTS" id="PR00455">
    <property type="entry name" value="HTHTETR"/>
</dbReference>
<dbReference type="PANTHER" id="PTHR30055">
    <property type="entry name" value="HTH-TYPE TRANSCRIPTIONAL REGULATOR RUTR"/>
    <property type="match status" value="1"/>
</dbReference>
<dbReference type="InterPro" id="IPR009057">
    <property type="entry name" value="Homeodomain-like_sf"/>
</dbReference>
<dbReference type="Pfam" id="PF00440">
    <property type="entry name" value="TetR_N"/>
    <property type="match status" value="1"/>
</dbReference>
<evidence type="ECO:0000313" key="7">
    <source>
        <dbReference type="EMBL" id="PKW00049.1"/>
    </source>
</evidence>
<dbReference type="PROSITE" id="PS50977">
    <property type="entry name" value="HTH_TETR_2"/>
    <property type="match status" value="1"/>
</dbReference>
<evidence type="ECO:0000256" key="3">
    <source>
        <dbReference type="ARBA" id="ARBA00023163"/>
    </source>
</evidence>
<dbReference type="AlphaFoldDB" id="A0A2N3X1Q5"/>
<dbReference type="PANTHER" id="PTHR30055:SF234">
    <property type="entry name" value="HTH-TYPE TRANSCRIPTIONAL REGULATOR BETI"/>
    <property type="match status" value="1"/>
</dbReference>
<dbReference type="GO" id="GO:0000976">
    <property type="term" value="F:transcription cis-regulatory region binding"/>
    <property type="evidence" value="ECO:0007669"/>
    <property type="project" value="TreeGrafter"/>
</dbReference>
<dbReference type="Gene3D" id="1.10.10.60">
    <property type="entry name" value="Homeodomain-like"/>
    <property type="match status" value="1"/>
</dbReference>
<keyword evidence="8" id="KW-1185">Reference proteome</keyword>
<dbReference type="RefSeq" id="WP_101433768.1">
    <property type="nucleotide sequence ID" value="NZ_PJMY01000001.1"/>
</dbReference>
<dbReference type="InterPro" id="IPR036271">
    <property type="entry name" value="Tet_transcr_reg_TetR-rel_C_sf"/>
</dbReference>
<keyword evidence="2 4" id="KW-0238">DNA-binding</keyword>
<dbReference type="SUPFAM" id="SSF46689">
    <property type="entry name" value="Homeodomain-like"/>
    <property type="match status" value="1"/>
</dbReference>
<keyword evidence="3" id="KW-0804">Transcription</keyword>
<dbReference type="InterPro" id="IPR041490">
    <property type="entry name" value="KstR2_TetR_C"/>
</dbReference>
<accession>A0A2N3X1Q5</accession>
<dbReference type="InterPro" id="IPR050109">
    <property type="entry name" value="HTH-type_TetR-like_transc_reg"/>
</dbReference>
<reference evidence="7 8" key="1">
    <citation type="submission" date="2017-12" db="EMBL/GenBank/DDBJ databases">
        <title>Sequencing the genomes of 1000 Actinobacteria strains.</title>
        <authorList>
            <person name="Klenk H.-P."/>
        </authorList>
    </citation>
    <scope>NUCLEOTIDE SEQUENCE [LARGE SCALE GENOMIC DNA]</scope>
    <source>
        <strain evidence="7 8">DSM 45165</strain>
    </source>
</reference>
<dbReference type="SUPFAM" id="SSF48498">
    <property type="entry name" value="Tetracyclin repressor-like, C-terminal domain"/>
    <property type="match status" value="1"/>
</dbReference>
<keyword evidence="1" id="KW-0805">Transcription regulation</keyword>
<name>A0A2N3X1Q5_9PSEU</name>
<evidence type="ECO:0000256" key="2">
    <source>
        <dbReference type="ARBA" id="ARBA00023125"/>
    </source>
</evidence>
<evidence type="ECO:0000256" key="1">
    <source>
        <dbReference type="ARBA" id="ARBA00023015"/>
    </source>
</evidence>
<organism evidence="7 8">
    <name type="scientific">Amycolatopsis echigonensis</name>
    <dbReference type="NCBI Taxonomy" id="2576905"/>
    <lineage>
        <taxon>Bacteria</taxon>
        <taxon>Bacillati</taxon>
        <taxon>Actinomycetota</taxon>
        <taxon>Actinomycetes</taxon>
        <taxon>Pseudonocardiales</taxon>
        <taxon>Pseudonocardiaceae</taxon>
        <taxon>Amycolatopsis</taxon>
    </lineage>
</organism>
<dbReference type="Gene3D" id="1.10.357.10">
    <property type="entry name" value="Tetracycline Repressor, domain 2"/>
    <property type="match status" value="1"/>
</dbReference>
<evidence type="ECO:0000256" key="4">
    <source>
        <dbReference type="PROSITE-ProRule" id="PRU00335"/>
    </source>
</evidence>
<evidence type="ECO:0000313" key="8">
    <source>
        <dbReference type="Proteomes" id="UP000233750"/>
    </source>
</evidence>
<evidence type="ECO:0000256" key="5">
    <source>
        <dbReference type="SAM" id="MobiDB-lite"/>
    </source>
</evidence>
<dbReference type="Pfam" id="PF17932">
    <property type="entry name" value="TetR_C_24"/>
    <property type="match status" value="1"/>
</dbReference>